<dbReference type="InterPro" id="IPR051388">
    <property type="entry name" value="Serpin_venom_toxin"/>
</dbReference>
<dbReference type="InterPro" id="IPR002223">
    <property type="entry name" value="Kunitz_BPTI"/>
</dbReference>
<dbReference type="eggNOG" id="KOG4295">
    <property type="taxonomic scope" value="Eukaryota"/>
</dbReference>
<evidence type="ECO:0000256" key="5">
    <source>
        <dbReference type="SAM" id="SignalP"/>
    </source>
</evidence>
<dbReference type="AlphaFoldDB" id="B4G9D5"/>
<gene>
    <name evidence="7" type="primary">Dper\GL19460</name>
    <name evidence="7" type="ORF">Dper_GL19460</name>
</gene>
<dbReference type="OrthoDB" id="4473401at2759"/>
<dbReference type="FunFam" id="4.10.410.10:FF:000020">
    <property type="entry name" value="Collagen, type VI, alpha 3"/>
    <property type="match status" value="1"/>
</dbReference>
<comment type="similarity">
    <text evidence="4">Belongs to the venom Kunitz-type family. 03 (sub-Kunitz) subfamily.</text>
</comment>
<dbReference type="InterPro" id="IPR020901">
    <property type="entry name" value="Prtase_inh_Kunz-CS"/>
</dbReference>
<sequence length="80" mass="8743">MKFLLLLVVFATFVASSLCLKNAICGLPYSQNGDGVRACLAYIPSWSYNGRTCEEFIYGGCGGNDNRFNSQAECEAKCLE</sequence>
<dbReference type="EMBL" id="CH479180">
    <property type="protein sequence ID" value="EDW28965.1"/>
    <property type="molecule type" value="Genomic_DNA"/>
</dbReference>
<evidence type="ECO:0000256" key="1">
    <source>
        <dbReference type="ARBA" id="ARBA00022690"/>
    </source>
</evidence>
<evidence type="ECO:0000256" key="3">
    <source>
        <dbReference type="ARBA" id="ARBA00023157"/>
    </source>
</evidence>
<evidence type="ECO:0000313" key="7">
    <source>
        <dbReference type="EMBL" id="EDW28965.1"/>
    </source>
</evidence>
<feature type="chain" id="PRO_5002806345" evidence="5">
    <location>
        <begin position="20"/>
        <end position="80"/>
    </location>
</feature>
<keyword evidence="3" id="KW-1015">Disulfide bond</keyword>
<accession>B4G9D5</accession>
<evidence type="ECO:0000256" key="4">
    <source>
        <dbReference type="ARBA" id="ARBA00038506"/>
    </source>
</evidence>
<dbReference type="OMA" id="SWSYNGR"/>
<dbReference type="PANTHER" id="PTHR46751">
    <property type="entry name" value="EPPIN"/>
    <property type="match status" value="1"/>
</dbReference>
<dbReference type="PANTHER" id="PTHR46751:SF1">
    <property type="entry name" value="WAP FOUR-DISULFIDE CORE DOMAIN PROTEIN 6A"/>
    <property type="match status" value="1"/>
</dbReference>
<dbReference type="PROSITE" id="PS50279">
    <property type="entry name" value="BPTI_KUNITZ_2"/>
    <property type="match status" value="1"/>
</dbReference>
<evidence type="ECO:0000259" key="6">
    <source>
        <dbReference type="PROSITE" id="PS50279"/>
    </source>
</evidence>
<dbReference type="HOGENOM" id="CLU_164133_3_0_1"/>
<keyword evidence="8" id="KW-1185">Reference proteome</keyword>
<keyword evidence="1" id="KW-0646">Protease inhibitor</keyword>
<dbReference type="KEGG" id="dpe:6589087"/>
<evidence type="ECO:0000256" key="2">
    <source>
        <dbReference type="ARBA" id="ARBA00022900"/>
    </source>
</evidence>
<dbReference type="InterPro" id="IPR036880">
    <property type="entry name" value="Kunitz_BPTI_sf"/>
</dbReference>
<name>B4G9D5_DROPE</name>
<keyword evidence="5" id="KW-0732">Signal</keyword>
<feature type="signal peptide" evidence="5">
    <location>
        <begin position="1"/>
        <end position="19"/>
    </location>
</feature>
<dbReference type="GO" id="GO:0004867">
    <property type="term" value="F:serine-type endopeptidase inhibitor activity"/>
    <property type="evidence" value="ECO:0007669"/>
    <property type="project" value="UniProtKB-KW"/>
</dbReference>
<dbReference type="Gene3D" id="4.10.410.10">
    <property type="entry name" value="Pancreatic trypsin inhibitor Kunitz domain"/>
    <property type="match status" value="1"/>
</dbReference>
<feature type="domain" description="BPTI/Kunitz inhibitor" evidence="6">
    <location>
        <begin position="25"/>
        <end position="78"/>
    </location>
</feature>
<dbReference type="PhylomeDB" id="B4G9D5"/>
<dbReference type="Proteomes" id="UP000008744">
    <property type="component" value="Unassembled WGS sequence"/>
</dbReference>
<proteinExistence type="inferred from homology"/>
<dbReference type="Pfam" id="PF00014">
    <property type="entry name" value="Kunitz_BPTI"/>
    <property type="match status" value="1"/>
</dbReference>
<organism evidence="8">
    <name type="scientific">Drosophila persimilis</name>
    <name type="common">Fruit fly</name>
    <dbReference type="NCBI Taxonomy" id="7234"/>
    <lineage>
        <taxon>Eukaryota</taxon>
        <taxon>Metazoa</taxon>
        <taxon>Ecdysozoa</taxon>
        <taxon>Arthropoda</taxon>
        <taxon>Hexapoda</taxon>
        <taxon>Insecta</taxon>
        <taxon>Pterygota</taxon>
        <taxon>Neoptera</taxon>
        <taxon>Endopterygota</taxon>
        <taxon>Diptera</taxon>
        <taxon>Brachycera</taxon>
        <taxon>Muscomorpha</taxon>
        <taxon>Ephydroidea</taxon>
        <taxon>Drosophilidae</taxon>
        <taxon>Drosophila</taxon>
        <taxon>Sophophora</taxon>
    </lineage>
</organism>
<evidence type="ECO:0000313" key="8">
    <source>
        <dbReference type="Proteomes" id="UP000008744"/>
    </source>
</evidence>
<keyword evidence="2" id="KW-0722">Serine protease inhibitor</keyword>
<dbReference type="PRINTS" id="PR00759">
    <property type="entry name" value="BASICPTASE"/>
</dbReference>
<reference evidence="7 8" key="1">
    <citation type="journal article" date="2007" name="Nature">
        <title>Evolution of genes and genomes on the Drosophila phylogeny.</title>
        <authorList>
            <consortium name="Drosophila 12 Genomes Consortium"/>
            <person name="Clark A.G."/>
            <person name="Eisen M.B."/>
            <person name="Smith D.R."/>
            <person name="Bergman C.M."/>
            <person name="Oliver B."/>
            <person name="Markow T.A."/>
            <person name="Kaufman T.C."/>
            <person name="Kellis M."/>
            <person name="Gelbart W."/>
            <person name="Iyer V.N."/>
            <person name="Pollard D.A."/>
            <person name="Sackton T.B."/>
            <person name="Larracuente A.M."/>
            <person name="Singh N.D."/>
            <person name="Abad J.P."/>
            <person name="Abt D.N."/>
            <person name="Adryan B."/>
            <person name="Aguade M."/>
            <person name="Akashi H."/>
            <person name="Anderson W.W."/>
            <person name="Aquadro C.F."/>
            <person name="Ardell D.H."/>
            <person name="Arguello R."/>
            <person name="Artieri C.G."/>
            <person name="Barbash D.A."/>
            <person name="Barker D."/>
            <person name="Barsanti P."/>
            <person name="Batterham P."/>
            <person name="Batzoglou S."/>
            <person name="Begun D."/>
            <person name="Bhutkar A."/>
            <person name="Blanco E."/>
            <person name="Bosak S.A."/>
            <person name="Bradley R.K."/>
            <person name="Brand A.D."/>
            <person name="Brent M.R."/>
            <person name="Brooks A.N."/>
            <person name="Brown R.H."/>
            <person name="Butlin R.K."/>
            <person name="Caggese C."/>
            <person name="Calvi B.R."/>
            <person name="Bernardo de Carvalho A."/>
            <person name="Caspi A."/>
            <person name="Castrezana S."/>
            <person name="Celniker S.E."/>
            <person name="Chang J.L."/>
            <person name="Chapple C."/>
            <person name="Chatterji S."/>
            <person name="Chinwalla A."/>
            <person name="Civetta A."/>
            <person name="Clifton S.W."/>
            <person name="Comeron J.M."/>
            <person name="Costello J.C."/>
            <person name="Coyne J.A."/>
            <person name="Daub J."/>
            <person name="David R.G."/>
            <person name="Delcher A.L."/>
            <person name="Delehaunty K."/>
            <person name="Do C.B."/>
            <person name="Ebling H."/>
            <person name="Edwards K."/>
            <person name="Eickbush T."/>
            <person name="Evans J.D."/>
            <person name="Filipski A."/>
            <person name="Findeiss S."/>
            <person name="Freyhult E."/>
            <person name="Fulton L."/>
            <person name="Fulton R."/>
            <person name="Garcia A.C."/>
            <person name="Gardiner A."/>
            <person name="Garfield D.A."/>
            <person name="Garvin B.E."/>
            <person name="Gibson G."/>
            <person name="Gilbert D."/>
            <person name="Gnerre S."/>
            <person name="Godfrey J."/>
            <person name="Good R."/>
            <person name="Gotea V."/>
            <person name="Gravely B."/>
            <person name="Greenberg A.J."/>
            <person name="Griffiths-Jones S."/>
            <person name="Gross S."/>
            <person name="Guigo R."/>
            <person name="Gustafson E.A."/>
            <person name="Haerty W."/>
            <person name="Hahn M.W."/>
            <person name="Halligan D.L."/>
            <person name="Halpern A.L."/>
            <person name="Halter G.M."/>
            <person name="Han M.V."/>
            <person name="Heger A."/>
            <person name="Hillier L."/>
            <person name="Hinrichs A.S."/>
            <person name="Holmes I."/>
            <person name="Hoskins R.A."/>
            <person name="Hubisz M.J."/>
            <person name="Hultmark D."/>
            <person name="Huntley M.A."/>
            <person name="Jaffe D.B."/>
            <person name="Jagadeeshan S."/>
            <person name="Jeck W.R."/>
            <person name="Johnson J."/>
            <person name="Jones C.D."/>
            <person name="Jordan W.C."/>
            <person name="Karpen G.H."/>
            <person name="Kataoka E."/>
            <person name="Keightley P.D."/>
            <person name="Kheradpour P."/>
            <person name="Kirkness E.F."/>
            <person name="Koerich L.B."/>
            <person name="Kristiansen K."/>
            <person name="Kudrna D."/>
            <person name="Kulathinal R.J."/>
            <person name="Kumar S."/>
            <person name="Kwok R."/>
            <person name="Lander E."/>
            <person name="Langley C.H."/>
            <person name="Lapoint R."/>
            <person name="Lazzaro B.P."/>
            <person name="Lee S.J."/>
            <person name="Levesque L."/>
            <person name="Li R."/>
            <person name="Lin C.F."/>
            <person name="Lin M.F."/>
            <person name="Lindblad-Toh K."/>
            <person name="Llopart A."/>
            <person name="Long M."/>
            <person name="Low L."/>
            <person name="Lozovsky E."/>
            <person name="Lu J."/>
            <person name="Luo M."/>
            <person name="Machado C.A."/>
            <person name="Makalowski W."/>
            <person name="Marzo M."/>
            <person name="Matsuda M."/>
            <person name="Matzkin L."/>
            <person name="McAllister B."/>
            <person name="McBride C.S."/>
            <person name="McKernan B."/>
            <person name="McKernan K."/>
            <person name="Mendez-Lago M."/>
            <person name="Minx P."/>
            <person name="Mollenhauer M.U."/>
            <person name="Montooth K."/>
            <person name="Mount S.M."/>
            <person name="Mu X."/>
            <person name="Myers E."/>
            <person name="Negre B."/>
            <person name="Newfeld S."/>
            <person name="Nielsen R."/>
            <person name="Noor M.A."/>
            <person name="O'Grady P."/>
            <person name="Pachter L."/>
            <person name="Papaceit M."/>
            <person name="Parisi M.J."/>
            <person name="Parisi M."/>
            <person name="Parts L."/>
            <person name="Pedersen J.S."/>
            <person name="Pesole G."/>
            <person name="Phillippy A.M."/>
            <person name="Ponting C.P."/>
            <person name="Pop M."/>
            <person name="Porcelli D."/>
            <person name="Powell J.R."/>
            <person name="Prohaska S."/>
            <person name="Pruitt K."/>
            <person name="Puig M."/>
            <person name="Quesneville H."/>
            <person name="Ram K.R."/>
            <person name="Rand D."/>
            <person name="Rasmussen M.D."/>
            <person name="Reed L.K."/>
            <person name="Reenan R."/>
            <person name="Reily A."/>
            <person name="Remington K.A."/>
            <person name="Rieger T.T."/>
            <person name="Ritchie M.G."/>
            <person name="Robin C."/>
            <person name="Rogers Y.H."/>
            <person name="Rohde C."/>
            <person name="Rozas J."/>
            <person name="Rubenfield M.J."/>
            <person name="Ruiz A."/>
            <person name="Russo S."/>
            <person name="Salzberg S.L."/>
            <person name="Sanchez-Gracia A."/>
            <person name="Saranga D.J."/>
            <person name="Sato H."/>
            <person name="Schaeffer S.W."/>
            <person name="Schatz M.C."/>
            <person name="Schlenke T."/>
            <person name="Schwartz R."/>
            <person name="Segarra C."/>
            <person name="Singh R.S."/>
            <person name="Sirot L."/>
            <person name="Sirota M."/>
            <person name="Sisneros N.B."/>
            <person name="Smith C.D."/>
            <person name="Smith T.F."/>
            <person name="Spieth J."/>
            <person name="Stage D.E."/>
            <person name="Stark A."/>
            <person name="Stephan W."/>
            <person name="Strausberg R.L."/>
            <person name="Strempel S."/>
            <person name="Sturgill D."/>
            <person name="Sutton G."/>
            <person name="Sutton G.G."/>
            <person name="Tao W."/>
            <person name="Teichmann S."/>
            <person name="Tobari Y.N."/>
            <person name="Tomimura Y."/>
            <person name="Tsolas J.M."/>
            <person name="Valente V.L."/>
            <person name="Venter E."/>
            <person name="Venter J.C."/>
            <person name="Vicario S."/>
            <person name="Vieira F.G."/>
            <person name="Vilella A.J."/>
            <person name="Villasante A."/>
            <person name="Walenz B."/>
            <person name="Wang J."/>
            <person name="Wasserman M."/>
            <person name="Watts T."/>
            <person name="Wilson D."/>
            <person name="Wilson R.K."/>
            <person name="Wing R.A."/>
            <person name="Wolfner M.F."/>
            <person name="Wong A."/>
            <person name="Wong G.K."/>
            <person name="Wu C.I."/>
            <person name="Wu G."/>
            <person name="Yamamoto D."/>
            <person name="Yang H.P."/>
            <person name="Yang S.P."/>
            <person name="Yorke J.A."/>
            <person name="Yoshida K."/>
            <person name="Zdobnov E."/>
            <person name="Zhang P."/>
            <person name="Zhang Y."/>
            <person name="Zimin A.V."/>
            <person name="Baldwin J."/>
            <person name="Abdouelleil A."/>
            <person name="Abdulkadir J."/>
            <person name="Abebe A."/>
            <person name="Abera B."/>
            <person name="Abreu J."/>
            <person name="Acer S.C."/>
            <person name="Aftuck L."/>
            <person name="Alexander A."/>
            <person name="An P."/>
            <person name="Anderson E."/>
            <person name="Anderson S."/>
            <person name="Arachi H."/>
            <person name="Azer M."/>
            <person name="Bachantsang P."/>
            <person name="Barry A."/>
            <person name="Bayul T."/>
            <person name="Berlin A."/>
            <person name="Bessette D."/>
            <person name="Bloom T."/>
            <person name="Blye J."/>
            <person name="Boguslavskiy L."/>
            <person name="Bonnet C."/>
            <person name="Boukhgalter B."/>
            <person name="Bourzgui I."/>
            <person name="Brown A."/>
            <person name="Cahill P."/>
            <person name="Channer S."/>
            <person name="Cheshatsang Y."/>
            <person name="Chuda L."/>
            <person name="Citroen M."/>
            <person name="Collymore A."/>
            <person name="Cooke P."/>
            <person name="Costello M."/>
            <person name="D'Aco K."/>
            <person name="Daza R."/>
            <person name="De Haan G."/>
            <person name="DeGray S."/>
            <person name="DeMaso C."/>
            <person name="Dhargay N."/>
            <person name="Dooley K."/>
            <person name="Dooley E."/>
            <person name="Doricent M."/>
            <person name="Dorje P."/>
            <person name="Dorjee K."/>
            <person name="Dupes A."/>
            <person name="Elong R."/>
            <person name="Falk J."/>
            <person name="Farina A."/>
            <person name="Faro S."/>
            <person name="Ferguson D."/>
            <person name="Fisher S."/>
            <person name="Foley C.D."/>
            <person name="Franke A."/>
            <person name="Friedrich D."/>
            <person name="Gadbois L."/>
            <person name="Gearin G."/>
            <person name="Gearin C.R."/>
            <person name="Giannoukos G."/>
            <person name="Goode T."/>
            <person name="Graham J."/>
            <person name="Grandbois E."/>
            <person name="Grewal S."/>
            <person name="Gyaltsen K."/>
            <person name="Hafez N."/>
            <person name="Hagos B."/>
            <person name="Hall J."/>
            <person name="Henson C."/>
            <person name="Hollinger A."/>
            <person name="Honan T."/>
            <person name="Huard M.D."/>
            <person name="Hughes L."/>
            <person name="Hurhula B."/>
            <person name="Husby M.E."/>
            <person name="Kamat A."/>
            <person name="Kanga B."/>
            <person name="Kashin S."/>
            <person name="Khazanovich D."/>
            <person name="Kisner P."/>
            <person name="Lance K."/>
            <person name="Lara M."/>
            <person name="Lee W."/>
            <person name="Lennon N."/>
            <person name="Letendre F."/>
            <person name="LeVine R."/>
            <person name="Lipovsky A."/>
            <person name="Liu X."/>
            <person name="Liu J."/>
            <person name="Liu S."/>
            <person name="Lokyitsang T."/>
            <person name="Lokyitsang Y."/>
            <person name="Lubonja R."/>
            <person name="Lui A."/>
            <person name="MacDonald P."/>
            <person name="Magnisalis V."/>
            <person name="Maru K."/>
            <person name="Matthews C."/>
            <person name="McCusker W."/>
            <person name="McDonough S."/>
            <person name="Mehta T."/>
            <person name="Meldrim J."/>
            <person name="Meneus L."/>
            <person name="Mihai O."/>
            <person name="Mihalev A."/>
            <person name="Mihova T."/>
            <person name="Mittelman R."/>
            <person name="Mlenga V."/>
            <person name="Montmayeur A."/>
            <person name="Mulrain L."/>
            <person name="Navidi A."/>
            <person name="Naylor J."/>
            <person name="Negash T."/>
            <person name="Nguyen T."/>
            <person name="Nguyen N."/>
            <person name="Nicol R."/>
            <person name="Norbu C."/>
            <person name="Norbu N."/>
            <person name="Novod N."/>
            <person name="O'Neill B."/>
            <person name="Osman S."/>
            <person name="Markiewicz E."/>
            <person name="Oyono O.L."/>
            <person name="Patti C."/>
            <person name="Phunkhang P."/>
            <person name="Pierre F."/>
            <person name="Priest M."/>
            <person name="Raghuraman S."/>
            <person name="Rege F."/>
            <person name="Reyes R."/>
            <person name="Rise C."/>
            <person name="Rogov P."/>
            <person name="Ross K."/>
            <person name="Ryan E."/>
            <person name="Settipalli S."/>
            <person name="Shea T."/>
            <person name="Sherpa N."/>
            <person name="Shi L."/>
            <person name="Shih D."/>
            <person name="Sparrow T."/>
            <person name="Spaulding J."/>
            <person name="Stalker J."/>
            <person name="Stange-Thomann N."/>
            <person name="Stavropoulos S."/>
            <person name="Stone C."/>
            <person name="Strader C."/>
            <person name="Tesfaye S."/>
            <person name="Thomson T."/>
            <person name="Thoulutsang Y."/>
            <person name="Thoulutsang D."/>
            <person name="Topham K."/>
            <person name="Topping I."/>
            <person name="Tsamla T."/>
            <person name="Vassiliev H."/>
            <person name="Vo A."/>
            <person name="Wangchuk T."/>
            <person name="Wangdi T."/>
            <person name="Weiand M."/>
            <person name="Wilkinson J."/>
            <person name="Wilson A."/>
            <person name="Yadav S."/>
            <person name="Young G."/>
            <person name="Yu Q."/>
            <person name="Zembek L."/>
            <person name="Zhong D."/>
            <person name="Zimmer A."/>
            <person name="Zwirko Z."/>
            <person name="Jaffe D.B."/>
            <person name="Alvarez P."/>
            <person name="Brockman W."/>
            <person name="Butler J."/>
            <person name="Chin C."/>
            <person name="Gnerre S."/>
            <person name="Grabherr M."/>
            <person name="Kleber M."/>
            <person name="Mauceli E."/>
            <person name="MacCallum I."/>
        </authorList>
    </citation>
    <scope>NUCLEOTIDE SEQUENCE [LARGE SCALE GENOMIC DNA]</scope>
    <source>
        <strain evidence="8">MSH-3 / Tucson 14011-0111.49</strain>
    </source>
</reference>
<dbReference type="PROSITE" id="PS00280">
    <property type="entry name" value="BPTI_KUNITZ_1"/>
    <property type="match status" value="1"/>
</dbReference>
<dbReference type="SUPFAM" id="SSF57362">
    <property type="entry name" value="BPTI-like"/>
    <property type="match status" value="1"/>
</dbReference>
<protein>
    <submittedName>
        <fullName evidence="7">GL19460</fullName>
    </submittedName>
</protein>
<dbReference type="SMART" id="SM00131">
    <property type="entry name" value="KU"/>
    <property type="match status" value="1"/>
</dbReference>